<keyword evidence="3" id="KW-1185">Reference proteome</keyword>
<dbReference type="Proteomes" id="UP000069205">
    <property type="component" value="Chromosome"/>
</dbReference>
<evidence type="ECO:0000313" key="3">
    <source>
        <dbReference type="Proteomes" id="UP000069205"/>
    </source>
</evidence>
<keyword evidence="1" id="KW-0812">Transmembrane</keyword>
<reference evidence="2 3" key="1">
    <citation type="journal article" date="2015" name="Proc. Natl. Acad. Sci. U.S.A.">
        <title>Expanded metabolic versatility of ubiquitous nitrite-oxidizing bacteria from the genus Nitrospira.</title>
        <authorList>
            <person name="Koch H."/>
            <person name="Lucker S."/>
            <person name="Albertsen M."/>
            <person name="Kitzinger K."/>
            <person name="Herbold C."/>
            <person name="Spieck E."/>
            <person name="Nielsen P.H."/>
            <person name="Wagner M."/>
            <person name="Daims H."/>
        </authorList>
    </citation>
    <scope>NUCLEOTIDE SEQUENCE [LARGE SCALE GENOMIC DNA]</scope>
    <source>
        <strain evidence="2 3">NSP M-1</strain>
    </source>
</reference>
<feature type="transmembrane region" description="Helical" evidence="1">
    <location>
        <begin position="16"/>
        <end position="36"/>
    </location>
</feature>
<keyword evidence="1" id="KW-1133">Transmembrane helix</keyword>
<feature type="transmembrane region" description="Helical" evidence="1">
    <location>
        <begin position="163"/>
        <end position="185"/>
    </location>
</feature>
<feature type="transmembrane region" description="Helical" evidence="1">
    <location>
        <begin position="191"/>
        <end position="210"/>
    </location>
</feature>
<protein>
    <submittedName>
        <fullName evidence="2">Uncharacterized protein</fullName>
    </submittedName>
</protein>
<name>A0A0K2GEG4_NITMO</name>
<organism evidence="2 3">
    <name type="scientific">Nitrospira moscoviensis</name>
    <dbReference type="NCBI Taxonomy" id="42253"/>
    <lineage>
        <taxon>Bacteria</taxon>
        <taxon>Pseudomonadati</taxon>
        <taxon>Nitrospirota</taxon>
        <taxon>Nitrospiria</taxon>
        <taxon>Nitrospirales</taxon>
        <taxon>Nitrospiraceae</taxon>
        <taxon>Nitrospira</taxon>
    </lineage>
</organism>
<dbReference type="AlphaFoldDB" id="A0A0K2GEG4"/>
<dbReference type="EMBL" id="CP011801">
    <property type="protein sequence ID" value="ALA59249.1"/>
    <property type="molecule type" value="Genomic_DNA"/>
</dbReference>
<dbReference type="PATRIC" id="fig|42253.5.peg.2809"/>
<evidence type="ECO:0000256" key="1">
    <source>
        <dbReference type="SAM" id="Phobius"/>
    </source>
</evidence>
<dbReference type="KEGG" id="nmv:NITMOv2_2841"/>
<gene>
    <name evidence="2" type="ORF">NITMOv2_2841</name>
</gene>
<sequence>MSVCRDRMHPRSSLPWGFVTCAVLWTACTPVNGTLIKERDKRYAQRCQAAPRVMASTQAPRRDRPALIETAVEGFSRESLVLAEILDISSLLERMPTAEADAEQKSAGAALRLMSLRQEVMQALLLASLEASSASAEVRCEQDRADRLADEMEERRSRRYTRLTLTAVILTALTSVVTGAFTLSGDAVADGVVAVTGGALGGLFGGLALLDADERPFHHPRNHLKEIWEGPDESEVFPGSIWRFLNRRGADPDAKSLREQLVKDWRGKGRLGDRNSDDEQKRLALLFGEGGSYGIEELRARTEMLNELGTTIDLFYEELERFAHEALGRRPIALDE</sequence>
<accession>A0A0K2GEG4</accession>
<keyword evidence="1" id="KW-0472">Membrane</keyword>
<evidence type="ECO:0000313" key="2">
    <source>
        <dbReference type="EMBL" id="ALA59249.1"/>
    </source>
</evidence>
<dbReference type="PROSITE" id="PS51257">
    <property type="entry name" value="PROKAR_LIPOPROTEIN"/>
    <property type="match status" value="1"/>
</dbReference>
<dbReference type="STRING" id="42253.NITMOv2_2841"/>
<proteinExistence type="predicted"/>